<dbReference type="Gene3D" id="1.50.10.100">
    <property type="entry name" value="Chondroitin AC/alginate lyase"/>
    <property type="match status" value="1"/>
</dbReference>
<protein>
    <submittedName>
        <fullName evidence="8">Heparinase II/III N-terminus</fullName>
    </submittedName>
</protein>
<dbReference type="Gene3D" id="2.70.98.70">
    <property type="match status" value="1"/>
</dbReference>
<feature type="compositionally biased region" description="Polar residues" evidence="5">
    <location>
        <begin position="48"/>
        <end position="57"/>
    </location>
</feature>
<organism evidence="8 9">
    <name type="scientific">Williamsia serinedens</name>
    <dbReference type="NCBI Taxonomy" id="391736"/>
    <lineage>
        <taxon>Bacteria</taxon>
        <taxon>Bacillati</taxon>
        <taxon>Actinomycetota</taxon>
        <taxon>Actinomycetes</taxon>
        <taxon>Mycobacteriales</taxon>
        <taxon>Nocardiaceae</taxon>
        <taxon>Williamsia</taxon>
    </lineage>
</organism>
<dbReference type="InterPro" id="IPR008929">
    <property type="entry name" value="Chondroitin_lyas"/>
</dbReference>
<sequence length="714" mass="76266">MHKVTWYRRRLATMSAPEIAWRVRTLAAGRVRRVSGATPPRDLPPGWTTATASSSLAQLRDPDRRPTLLSRGRAAEIVGRHPELVEQIVAAAEDALGLRCTFFGYPTVTLDRPVDWSYDPVRDLQWPDLPADRIDHRTVDGDVKWIWELNRLQHLPLLAQAWLVSGDDRHAAAALDDLDSWMAANPPGHGIAWRGAFEAGIRAISVAVTVVALADAPQMTAERFGRIAAMLDASARYCVRGRSRYSSANNHLVGELAGLAAVALLVPGLQDAPHWERIALGGLTAEADRQILADGVGAEQAVGYQIFTAELFAVVAALVADRDGTVPAGLVEAVLRGADFLGGLGMPTPRIGDDDEGFALRLSDEPVRTVASHLDLVAAVTDGAAPAGVTTTAAREWFAAALGASERPRTAVTSTVRGPGGSTWHRDGGLVVLRAPGRRVTVDVAPLGYLAIAAHGHADALAVTVADDRGEIVEDPGTGSYYGHPEWRKVLRGTGAHATVTVDGRDQSDMGGPFLWTRHARTRVRAVDLAAGVVDAEHDGYADGAHGVVHRRWVVAPADLPGVLIVDRLTGGGEHDVTTTVPLATDIDIDMSGSAIALSRDGDHVADIVSASTGPVSRWSVRGDETMHRGWSSHRLEDRTPAWWVGTQSSGRTTPIVEATFINVTTKFALGCDLSLSDDGSTIRIHLLCEGVRRECVVDTRGDGQVSLQIETTP</sequence>
<evidence type="ECO:0000256" key="3">
    <source>
        <dbReference type="ARBA" id="ARBA00022764"/>
    </source>
</evidence>
<keyword evidence="3" id="KW-0574">Periplasm</keyword>
<comment type="subcellular location">
    <subcellularLocation>
        <location evidence="1">Periplasm</location>
    </subcellularLocation>
</comment>
<evidence type="ECO:0000256" key="5">
    <source>
        <dbReference type="SAM" id="MobiDB-lite"/>
    </source>
</evidence>
<feature type="domain" description="Heparinase II/III-like C-terminal" evidence="6">
    <location>
        <begin position="420"/>
        <end position="623"/>
    </location>
</feature>
<gene>
    <name evidence="8" type="ORF">LX12_002750</name>
</gene>
<dbReference type="RefSeq" id="WP_253655147.1">
    <property type="nucleotide sequence ID" value="NZ_BAAAOE010000001.1"/>
</dbReference>
<evidence type="ECO:0000259" key="7">
    <source>
        <dbReference type="Pfam" id="PF16889"/>
    </source>
</evidence>
<reference evidence="8 9" key="1">
    <citation type="submission" date="2022-06" db="EMBL/GenBank/DDBJ databases">
        <title>Genomic Encyclopedia of Archaeal and Bacterial Type Strains, Phase II (KMG-II): from individual species to whole genera.</title>
        <authorList>
            <person name="Goeker M."/>
        </authorList>
    </citation>
    <scope>NUCLEOTIDE SEQUENCE [LARGE SCALE GENOMIC DNA]</scope>
    <source>
        <strain evidence="8 9">DSM 45037</strain>
    </source>
</reference>
<dbReference type="PANTHER" id="PTHR39210:SF1">
    <property type="entry name" value="HEPARIN-SULFATE LYASE"/>
    <property type="match status" value="1"/>
</dbReference>
<dbReference type="PANTHER" id="PTHR39210">
    <property type="entry name" value="HEPARIN-SULFATE LYASE"/>
    <property type="match status" value="1"/>
</dbReference>
<keyword evidence="9" id="KW-1185">Reference proteome</keyword>
<feature type="region of interest" description="Disordered" evidence="5">
    <location>
        <begin position="35"/>
        <end position="58"/>
    </location>
</feature>
<dbReference type="SUPFAM" id="SSF48230">
    <property type="entry name" value="Chondroitin AC/alginate lyase"/>
    <property type="match status" value="1"/>
</dbReference>
<keyword evidence="4" id="KW-0456">Lyase</keyword>
<keyword evidence="2" id="KW-0732">Signal</keyword>
<dbReference type="EMBL" id="JAMTCG010000005">
    <property type="protein sequence ID" value="MCP2161551.1"/>
    <property type="molecule type" value="Genomic_DNA"/>
</dbReference>
<dbReference type="InterPro" id="IPR012480">
    <property type="entry name" value="Hepar_II_III_C"/>
</dbReference>
<comment type="caution">
    <text evidence="8">The sequence shown here is derived from an EMBL/GenBank/DDBJ whole genome shotgun (WGS) entry which is preliminary data.</text>
</comment>
<feature type="domain" description="Heparin-sulfate lyase N-terminal" evidence="7">
    <location>
        <begin position="90"/>
        <end position="341"/>
    </location>
</feature>
<name>A0ABT1H329_9NOCA</name>
<accession>A0ABT1H329</accession>
<dbReference type="Proteomes" id="UP001205740">
    <property type="component" value="Unassembled WGS sequence"/>
</dbReference>
<evidence type="ECO:0000256" key="1">
    <source>
        <dbReference type="ARBA" id="ARBA00004418"/>
    </source>
</evidence>
<dbReference type="Pfam" id="PF07940">
    <property type="entry name" value="Hepar_II_III_C"/>
    <property type="match status" value="1"/>
</dbReference>
<evidence type="ECO:0000313" key="8">
    <source>
        <dbReference type="EMBL" id="MCP2161551.1"/>
    </source>
</evidence>
<dbReference type="Pfam" id="PF16889">
    <property type="entry name" value="Hepar_II_III_N"/>
    <property type="match status" value="1"/>
</dbReference>
<dbReference type="InterPro" id="IPR031680">
    <property type="entry name" value="Hepar_II_III_N"/>
</dbReference>
<evidence type="ECO:0000256" key="2">
    <source>
        <dbReference type="ARBA" id="ARBA00022729"/>
    </source>
</evidence>
<evidence type="ECO:0000256" key="4">
    <source>
        <dbReference type="ARBA" id="ARBA00023239"/>
    </source>
</evidence>
<proteinExistence type="predicted"/>
<evidence type="ECO:0000259" key="6">
    <source>
        <dbReference type="Pfam" id="PF07940"/>
    </source>
</evidence>
<evidence type="ECO:0000313" key="9">
    <source>
        <dbReference type="Proteomes" id="UP001205740"/>
    </source>
</evidence>